<dbReference type="EMBL" id="JASNVU010000010">
    <property type="protein sequence ID" value="MDK4335375.1"/>
    <property type="molecule type" value="Genomic_DNA"/>
</dbReference>
<feature type="transmembrane region" description="Helical" evidence="9">
    <location>
        <begin position="158"/>
        <end position="181"/>
    </location>
</feature>
<dbReference type="Proteomes" id="UP001230317">
    <property type="component" value="Unassembled WGS sequence"/>
</dbReference>
<evidence type="ECO:0000256" key="7">
    <source>
        <dbReference type="ARBA" id="ARBA00022989"/>
    </source>
</evidence>
<dbReference type="CDD" id="cd18548">
    <property type="entry name" value="ABC_6TM_Tm287_like"/>
    <property type="match status" value="1"/>
</dbReference>
<dbReference type="Gene3D" id="3.40.50.300">
    <property type="entry name" value="P-loop containing nucleotide triphosphate hydrolases"/>
    <property type="match status" value="1"/>
</dbReference>
<keyword evidence="6 12" id="KW-0067">ATP-binding</keyword>
<gene>
    <name evidence="12" type="ORF">QPX58_08140</name>
</gene>
<dbReference type="InterPro" id="IPR003439">
    <property type="entry name" value="ABC_transporter-like_ATP-bd"/>
</dbReference>
<reference evidence="12" key="1">
    <citation type="submission" date="2023-05" db="EMBL/GenBank/DDBJ databases">
        <title>Metabolic capabilities are highly conserved among human nasal-associated Corynebacterium species in pangenomic analyses.</title>
        <authorList>
            <person name="Tran T.H."/>
            <person name="Roberts A.Q."/>
            <person name="Escapa I.F."/>
            <person name="Gao W."/>
            <person name="Conlan S."/>
            <person name="Kong H."/>
            <person name="Segre J.A."/>
            <person name="Kelly M.S."/>
            <person name="Lemon K.P."/>
        </authorList>
    </citation>
    <scope>NUCLEOTIDE SEQUENCE</scope>
    <source>
        <strain evidence="12">KPL2618</strain>
    </source>
</reference>
<feature type="transmembrane region" description="Helical" evidence="9">
    <location>
        <begin position="238"/>
        <end position="261"/>
    </location>
</feature>
<dbReference type="PROSITE" id="PS50929">
    <property type="entry name" value="ABC_TM1F"/>
    <property type="match status" value="1"/>
</dbReference>
<dbReference type="SUPFAM" id="SSF90123">
    <property type="entry name" value="ABC transporter transmembrane region"/>
    <property type="match status" value="1"/>
</dbReference>
<dbReference type="GO" id="GO:0015421">
    <property type="term" value="F:ABC-type oligopeptide transporter activity"/>
    <property type="evidence" value="ECO:0007669"/>
    <property type="project" value="TreeGrafter"/>
</dbReference>
<evidence type="ECO:0000259" key="10">
    <source>
        <dbReference type="PROSITE" id="PS50893"/>
    </source>
</evidence>
<evidence type="ECO:0000256" key="4">
    <source>
        <dbReference type="ARBA" id="ARBA00022692"/>
    </source>
</evidence>
<keyword evidence="3" id="KW-1003">Cell membrane</keyword>
<evidence type="ECO:0000256" key="2">
    <source>
        <dbReference type="ARBA" id="ARBA00022448"/>
    </source>
</evidence>
<evidence type="ECO:0000256" key="6">
    <source>
        <dbReference type="ARBA" id="ARBA00022840"/>
    </source>
</evidence>
<dbReference type="AlphaFoldDB" id="A0AAP4FA68"/>
<feature type="transmembrane region" description="Helical" evidence="9">
    <location>
        <begin position="12"/>
        <end position="34"/>
    </location>
</feature>
<protein>
    <submittedName>
        <fullName evidence="12">ABC transporter ATP-binding protein</fullName>
    </submittedName>
</protein>
<feature type="transmembrane region" description="Helical" evidence="9">
    <location>
        <begin position="54"/>
        <end position="79"/>
    </location>
</feature>
<dbReference type="InterPro" id="IPR003593">
    <property type="entry name" value="AAA+_ATPase"/>
</dbReference>
<keyword evidence="4 9" id="KW-0812">Transmembrane</keyword>
<comment type="subcellular location">
    <subcellularLocation>
        <location evidence="1">Cell membrane</location>
        <topology evidence="1">Multi-pass membrane protein</topology>
    </subcellularLocation>
</comment>
<evidence type="ECO:0000256" key="1">
    <source>
        <dbReference type="ARBA" id="ARBA00004651"/>
    </source>
</evidence>
<dbReference type="FunFam" id="1.20.1560.10:FF:000040">
    <property type="entry name" value="Multidrug ABC transporter ATP-binding protein"/>
    <property type="match status" value="1"/>
</dbReference>
<proteinExistence type="predicted"/>
<keyword evidence="8 9" id="KW-0472">Membrane</keyword>
<dbReference type="PANTHER" id="PTHR43394:SF1">
    <property type="entry name" value="ATP-BINDING CASSETTE SUB-FAMILY B MEMBER 10, MITOCHONDRIAL"/>
    <property type="match status" value="1"/>
</dbReference>
<evidence type="ECO:0000256" key="3">
    <source>
        <dbReference type="ARBA" id="ARBA00022475"/>
    </source>
</evidence>
<evidence type="ECO:0000313" key="12">
    <source>
        <dbReference type="EMBL" id="MDK4335375.1"/>
    </source>
</evidence>
<dbReference type="PROSITE" id="PS00211">
    <property type="entry name" value="ABC_TRANSPORTER_1"/>
    <property type="match status" value="1"/>
</dbReference>
<feature type="transmembrane region" description="Helical" evidence="9">
    <location>
        <begin position="281"/>
        <end position="299"/>
    </location>
</feature>
<dbReference type="Pfam" id="PF00005">
    <property type="entry name" value="ABC_tran"/>
    <property type="match status" value="1"/>
</dbReference>
<dbReference type="SUPFAM" id="SSF52540">
    <property type="entry name" value="P-loop containing nucleoside triphosphate hydrolases"/>
    <property type="match status" value="1"/>
</dbReference>
<dbReference type="SMART" id="SM00382">
    <property type="entry name" value="AAA"/>
    <property type="match status" value="1"/>
</dbReference>
<sequence length="580" mass="62741">MDLVRILFTRSAPYTPYVLAVLILQALSTAATLYLPSLNAKIIDEGVSNGDIDYIWRTGGIMLVVAFVQVITAIGAVWCGSRTAMGVGRDLRSEVFRKVTTFSAEDMNKFGTPTLITRGTNDVQQVQMVYMMMLNFMVTAPIMSIGGIIMAIREDAGLSWLVWVSVAVLLGTISVLIARLMPLFRAMQDKLDTINGTLREQITGIRVVRAFVREAYETERFTKANKDITQLSLKIGQLFVLMFPLITVILNVATGAVLWFGGQRVDAGLVDVGGLTAFLQYLLQILAAVMMGTFMAMMLPRALVCARRITGVISHEPSITPPQDTVTPETMSGTVEFRNVSFSYAGADAPVLEDISFTATPGTTTAIIGSTGAGKTTLLSLIPRLYVPSEGEVLIDATPTTSLSRPDIVSRVSLVPQKAYLFSGTVASNLRLGRPEATDDELWEALRVAQADFVDDLGMPIAQGGTNVSGGQRQRLSIARMLVAQPRIYLFDDSFSALDVVTDANVRAAMHQSFAERGEAVTTIIVAQRVASIQDADQILVIDAGRIVARGTHTELLNSSDVYQEIVKSQETAGVAGGEH</sequence>
<dbReference type="PROSITE" id="PS50893">
    <property type="entry name" value="ABC_TRANSPORTER_2"/>
    <property type="match status" value="1"/>
</dbReference>
<dbReference type="GO" id="GO:0005524">
    <property type="term" value="F:ATP binding"/>
    <property type="evidence" value="ECO:0007669"/>
    <property type="project" value="UniProtKB-KW"/>
</dbReference>
<name>A0AAP4FA68_9CORY</name>
<dbReference type="InterPro" id="IPR027417">
    <property type="entry name" value="P-loop_NTPase"/>
</dbReference>
<dbReference type="GO" id="GO:0016887">
    <property type="term" value="F:ATP hydrolysis activity"/>
    <property type="evidence" value="ECO:0007669"/>
    <property type="project" value="InterPro"/>
</dbReference>
<comment type="caution">
    <text evidence="12">The sequence shown here is derived from an EMBL/GenBank/DDBJ whole genome shotgun (WGS) entry which is preliminary data.</text>
</comment>
<feature type="domain" description="ABC transmembrane type-1" evidence="11">
    <location>
        <begin position="19"/>
        <end position="301"/>
    </location>
</feature>
<dbReference type="RefSeq" id="WP_284636761.1">
    <property type="nucleotide sequence ID" value="NZ_JASNVC010000012.1"/>
</dbReference>
<dbReference type="Pfam" id="PF00664">
    <property type="entry name" value="ABC_membrane"/>
    <property type="match status" value="1"/>
</dbReference>
<keyword evidence="7 9" id="KW-1133">Transmembrane helix</keyword>
<dbReference type="InterPro" id="IPR011527">
    <property type="entry name" value="ABC1_TM_dom"/>
</dbReference>
<evidence type="ECO:0000256" key="8">
    <source>
        <dbReference type="ARBA" id="ARBA00023136"/>
    </source>
</evidence>
<keyword evidence="5" id="KW-0547">Nucleotide-binding</keyword>
<organism evidence="12 13">
    <name type="scientific">Corynebacterium accolens</name>
    <dbReference type="NCBI Taxonomy" id="38284"/>
    <lineage>
        <taxon>Bacteria</taxon>
        <taxon>Bacillati</taxon>
        <taxon>Actinomycetota</taxon>
        <taxon>Actinomycetes</taxon>
        <taxon>Mycobacteriales</taxon>
        <taxon>Corynebacteriaceae</taxon>
        <taxon>Corynebacterium</taxon>
    </lineage>
</organism>
<evidence type="ECO:0000313" key="13">
    <source>
        <dbReference type="Proteomes" id="UP001230317"/>
    </source>
</evidence>
<dbReference type="InterPro" id="IPR036640">
    <property type="entry name" value="ABC1_TM_sf"/>
</dbReference>
<evidence type="ECO:0000256" key="9">
    <source>
        <dbReference type="SAM" id="Phobius"/>
    </source>
</evidence>
<feature type="domain" description="ABC transporter" evidence="10">
    <location>
        <begin position="335"/>
        <end position="569"/>
    </location>
</feature>
<dbReference type="Gene3D" id="1.20.1560.10">
    <property type="entry name" value="ABC transporter type 1, transmembrane domain"/>
    <property type="match status" value="1"/>
</dbReference>
<dbReference type="InterPro" id="IPR039421">
    <property type="entry name" value="Type_1_exporter"/>
</dbReference>
<accession>A0AAP4FA68</accession>
<dbReference type="PANTHER" id="PTHR43394">
    <property type="entry name" value="ATP-DEPENDENT PERMEASE MDL1, MITOCHONDRIAL"/>
    <property type="match status" value="1"/>
</dbReference>
<dbReference type="InterPro" id="IPR017871">
    <property type="entry name" value="ABC_transporter-like_CS"/>
</dbReference>
<feature type="transmembrane region" description="Helical" evidence="9">
    <location>
        <begin position="128"/>
        <end position="152"/>
    </location>
</feature>
<dbReference type="FunFam" id="3.40.50.300:FF:000854">
    <property type="entry name" value="Multidrug ABC transporter ATP-binding protein"/>
    <property type="match status" value="1"/>
</dbReference>
<keyword evidence="2" id="KW-0813">Transport</keyword>
<dbReference type="GO" id="GO:0005886">
    <property type="term" value="C:plasma membrane"/>
    <property type="evidence" value="ECO:0007669"/>
    <property type="project" value="UniProtKB-SubCell"/>
</dbReference>
<evidence type="ECO:0000259" key="11">
    <source>
        <dbReference type="PROSITE" id="PS50929"/>
    </source>
</evidence>
<evidence type="ECO:0000256" key="5">
    <source>
        <dbReference type="ARBA" id="ARBA00022741"/>
    </source>
</evidence>